<dbReference type="eggNOG" id="COG1028">
    <property type="taxonomic scope" value="Bacteria"/>
</dbReference>
<evidence type="ECO:0000256" key="1">
    <source>
        <dbReference type="ARBA" id="ARBA00006484"/>
    </source>
</evidence>
<comment type="similarity">
    <text evidence="1">Belongs to the short-chain dehydrogenases/reductases (SDR) family.</text>
</comment>
<reference evidence="2" key="1">
    <citation type="submission" date="2007-10" db="EMBL/GenBank/DDBJ databases">
        <title>Complete sequence of Salinispora arenicola CNS-205.</title>
        <authorList>
            <consortium name="US DOE Joint Genome Institute"/>
            <person name="Copeland A."/>
            <person name="Lucas S."/>
            <person name="Lapidus A."/>
            <person name="Barry K."/>
            <person name="Glavina del Rio T."/>
            <person name="Dalin E."/>
            <person name="Tice H."/>
            <person name="Pitluck S."/>
            <person name="Foster B."/>
            <person name="Schmutz J."/>
            <person name="Larimer F."/>
            <person name="Land M."/>
            <person name="Hauser L."/>
            <person name="Kyrpides N."/>
            <person name="Ivanova N."/>
            <person name="Jensen P.R."/>
            <person name="Moore B.S."/>
            <person name="Penn K."/>
            <person name="Jenkins C."/>
            <person name="Udwary D."/>
            <person name="Xiang L."/>
            <person name="Gontang E."/>
            <person name="Richardson P."/>
        </authorList>
    </citation>
    <scope>NUCLEOTIDE SEQUENCE [LARGE SCALE GENOMIC DNA]</scope>
    <source>
        <strain evidence="2">CNS-205</strain>
    </source>
</reference>
<dbReference type="InterPro" id="IPR002347">
    <property type="entry name" value="SDR_fam"/>
</dbReference>
<dbReference type="Gene3D" id="3.40.50.720">
    <property type="entry name" value="NAD(P)-binding Rossmann-like Domain"/>
    <property type="match status" value="1"/>
</dbReference>
<organism evidence="2">
    <name type="scientific">Salinispora arenicola (strain CNS-205)</name>
    <dbReference type="NCBI Taxonomy" id="391037"/>
    <lineage>
        <taxon>Bacteria</taxon>
        <taxon>Bacillati</taxon>
        <taxon>Actinomycetota</taxon>
        <taxon>Actinomycetes</taxon>
        <taxon>Micromonosporales</taxon>
        <taxon>Micromonosporaceae</taxon>
        <taxon>Salinispora</taxon>
    </lineage>
</organism>
<dbReference type="OrthoDB" id="3399051at2"/>
<gene>
    <name evidence="2" type="ordered locus">Sare_4494</name>
</gene>
<dbReference type="PANTHER" id="PTHR42760:SF40">
    <property type="entry name" value="3-OXOACYL-[ACYL-CARRIER-PROTEIN] REDUCTASE, CHLOROPLASTIC"/>
    <property type="match status" value="1"/>
</dbReference>
<proteinExistence type="inferred from homology"/>
<dbReference type="KEGG" id="saq:Sare_4494"/>
<protein>
    <submittedName>
        <fullName evidence="2">Oxidoreductase, short chain dehydrogenase/reductase family</fullName>
    </submittedName>
</protein>
<dbReference type="STRING" id="391037.Sare_4494"/>
<evidence type="ECO:0000313" key="2">
    <source>
        <dbReference type="EMBL" id="ABW00267.1"/>
    </source>
</evidence>
<dbReference type="GO" id="GO:0016616">
    <property type="term" value="F:oxidoreductase activity, acting on the CH-OH group of donors, NAD or NADP as acceptor"/>
    <property type="evidence" value="ECO:0007669"/>
    <property type="project" value="TreeGrafter"/>
</dbReference>
<dbReference type="EMBL" id="CP000850">
    <property type="protein sequence ID" value="ABW00267.1"/>
    <property type="molecule type" value="Genomic_DNA"/>
</dbReference>
<dbReference type="SUPFAM" id="SSF51735">
    <property type="entry name" value="NAD(P)-binding Rossmann-fold domains"/>
    <property type="match status" value="1"/>
</dbReference>
<dbReference type="InterPro" id="IPR036291">
    <property type="entry name" value="NAD(P)-bd_dom_sf"/>
</dbReference>
<sequence>MILRVIVGAAGQLGSAITAASARTGDRTLAVDPLLTEIPPGVDAVRADAGSPAFGDRLKTALAGASRCELILAGGRVPPLVRVPDATSHDLKAALDDVLTTFRALSMFAVSARSAAIGGSIVLISSVGARHPHRHMIGYDAARAGMESLARSFALEYAPHGITTRVLAVGPIAESATSRADGDLAEALIKLVPLGRYPRLDEVAEAAITVASAALDCANGHTITLDGGLTVQLRPADIERAPAQIGRSG</sequence>
<dbReference type="PATRIC" id="fig|391037.6.peg.4537"/>
<dbReference type="Pfam" id="PF13561">
    <property type="entry name" value="adh_short_C2"/>
    <property type="match status" value="1"/>
</dbReference>
<dbReference type="CDD" id="cd05233">
    <property type="entry name" value="SDR_c"/>
    <property type="match status" value="1"/>
</dbReference>
<accession>A8M6P9</accession>
<dbReference type="HOGENOM" id="CLU_1115155_0_0_11"/>
<dbReference type="PRINTS" id="PR00081">
    <property type="entry name" value="GDHRDH"/>
</dbReference>
<name>A8M6P9_SALAI</name>
<dbReference type="AlphaFoldDB" id="A8M6P9"/>
<dbReference type="PANTHER" id="PTHR42760">
    <property type="entry name" value="SHORT-CHAIN DEHYDROGENASES/REDUCTASES FAMILY MEMBER"/>
    <property type="match status" value="1"/>
</dbReference>
<dbReference type="GO" id="GO:0030497">
    <property type="term" value="P:fatty acid elongation"/>
    <property type="evidence" value="ECO:0007669"/>
    <property type="project" value="TreeGrafter"/>
</dbReference>